<evidence type="ECO:0000313" key="1">
    <source>
        <dbReference type="EMBL" id="GJS70018.1"/>
    </source>
</evidence>
<organism evidence="1 2">
    <name type="scientific">Tanacetum coccineum</name>
    <dbReference type="NCBI Taxonomy" id="301880"/>
    <lineage>
        <taxon>Eukaryota</taxon>
        <taxon>Viridiplantae</taxon>
        <taxon>Streptophyta</taxon>
        <taxon>Embryophyta</taxon>
        <taxon>Tracheophyta</taxon>
        <taxon>Spermatophyta</taxon>
        <taxon>Magnoliopsida</taxon>
        <taxon>eudicotyledons</taxon>
        <taxon>Gunneridae</taxon>
        <taxon>Pentapetalae</taxon>
        <taxon>asterids</taxon>
        <taxon>campanulids</taxon>
        <taxon>Asterales</taxon>
        <taxon>Asteraceae</taxon>
        <taxon>Asteroideae</taxon>
        <taxon>Anthemideae</taxon>
        <taxon>Anthemidinae</taxon>
        <taxon>Tanacetum</taxon>
    </lineage>
</organism>
<name>A0ABQ4XX88_9ASTR</name>
<protein>
    <submittedName>
        <fullName evidence="1">Transposase, MuDR, MULE transposase domain protein</fullName>
    </submittedName>
</protein>
<sequence>MLSIRIHHGGNFQRCPGRMYSECHVDIFDMVNINLFTVVALKMMIVQLGYSGKSEPLFNYYLRPLTSLDEGLYALACGDDVRSLTTLDRSFKLIEVIEDVMGQLSSEETKLDGEVGFSDVAGSGIENFGLSHDESFGVDDLNLNLNEHVGLNRLTQEPIVAEVRTHEPSVEEGIDQEDESAPSDEQFFNDVEGIYIAYETKYEGQSSEDAGKDDDDDEDDYFLICSPTSRKCRRPPQNETCVAFMLPGKEHDCMICSPTSESAGGLPKTIIVSHSLPPCSCTSAMEFSFPIAFVLPGEHECNESFKLGRPPALSSSVAMKVSNWGGHLHFREVGEFAPQLHESAGGLPKTKLVSHSCSLAGSTSAMKVSIPIAFVLPGREHECNESFKLGRPPALSFSPVGSHIWFKLYGPPSDPDVDLIGTICYLVMLANTSMEYNPLYDADKGFNVMPSSFHDVGDVEFQDNWGRVWQSMDAAKIAKRRCLREGCNCSCLSNFREGSRMISGVKAQLKIKTCDRRRRGGAMQPDGRGGRPSV</sequence>
<gene>
    <name evidence="1" type="ORF">Tco_0702859</name>
</gene>
<dbReference type="Proteomes" id="UP001151760">
    <property type="component" value="Unassembled WGS sequence"/>
</dbReference>
<reference evidence="1" key="2">
    <citation type="submission" date="2022-01" db="EMBL/GenBank/DDBJ databases">
        <authorList>
            <person name="Yamashiro T."/>
            <person name="Shiraishi A."/>
            <person name="Satake H."/>
            <person name="Nakayama K."/>
        </authorList>
    </citation>
    <scope>NUCLEOTIDE SEQUENCE</scope>
</reference>
<keyword evidence="2" id="KW-1185">Reference proteome</keyword>
<dbReference type="InterPro" id="IPR021920">
    <property type="entry name" value="DUF3531"/>
</dbReference>
<accession>A0ABQ4XX88</accession>
<comment type="caution">
    <text evidence="1">The sequence shown here is derived from an EMBL/GenBank/DDBJ whole genome shotgun (WGS) entry which is preliminary data.</text>
</comment>
<dbReference type="PANTHER" id="PTHR46737:SF2">
    <property type="entry name" value="OS02G0827600 PROTEIN"/>
    <property type="match status" value="1"/>
</dbReference>
<dbReference type="Pfam" id="PF12049">
    <property type="entry name" value="DUF3531"/>
    <property type="match status" value="1"/>
</dbReference>
<proteinExistence type="predicted"/>
<reference evidence="1" key="1">
    <citation type="journal article" date="2022" name="Int. J. Mol. Sci.">
        <title>Draft Genome of Tanacetum Coccineum: Genomic Comparison of Closely Related Tanacetum-Family Plants.</title>
        <authorList>
            <person name="Yamashiro T."/>
            <person name="Shiraishi A."/>
            <person name="Nakayama K."/>
            <person name="Satake H."/>
        </authorList>
    </citation>
    <scope>NUCLEOTIDE SEQUENCE</scope>
</reference>
<dbReference type="EMBL" id="BQNB010009904">
    <property type="protein sequence ID" value="GJS70018.1"/>
    <property type="molecule type" value="Genomic_DNA"/>
</dbReference>
<dbReference type="PANTHER" id="PTHR46737">
    <property type="entry name" value="OS02G0827600 PROTEIN"/>
    <property type="match status" value="1"/>
</dbReference>
<evidence type="ECO:0000313" key="2">
    <source>
        <dbReference type="Proteomes" id="UP001151760"/>
    </source>
</evidence>